<sequence>MYTLIQRVEQTAGIHGLWTYGDTIVVAVSGGPDSMALLHVLHYLAAPERYRLKLIVAHVNHGFREESHEEARMVARVAEELGLPCEMTKINMPAIIQHTGMNGQAAAREQRYAFLHHVAEQYGATHLALAHHADDQAETVMMRLIRGSGASGLAGMAIHRTEKNLELIRPFLRINKTDLMAYCDASGIAYAIDQSNDSRKYVRNQIRLDVLPFLGQYNQQITKALNRTADLLGADNDYLEQVAVERLQAIVKSDRGGYRLERKDFQGAHVALQRRFIKLILSYLAQKMDSDTDAFDYDKIEAIRQGIIQTQPTTWKLDISEHIECIRAYEHIDFIHKHDSQDPASYLYRMEQASGEQSLPADNGLLRWEGIQQDSSLKSRLKPRHRYEAYFDANSVKLPLVVRNRRPGDRMRILGLNGTKKVQDIFIDDKIAPNLREQWPVITDATDTILWIPGIRRSSHAIVEEDTTQLLRMELCKQEGSQHQL</sequence>
<evidence type="ECO:0000256" key="6">
    <source>
        <dbReference type="ARBA" id="ARBA00022840"/>
    </source>
</evidence>
<dbReference type="InterPro" id="IPR012795">
    <property type="entry name" value="tRNA_Ile_lys_synt_N"/>
</dbReference>
<evidence type="ECO:0000313" key="10">
    <source>
        <dbReference type="EMBL" id="OPA73220.1"/>
    </source>
</evidence>
<protein>
    <recommendedName>
        <fullName evidence="8">tRNA(Ile)-lysidine synthase</fullName>
        <ecNumber evidence="8">6.3.4.19</ecNumber>
    </recommendedName>
    <alternativeName>
        <fullName evidence="8">tRNA(Ile)-2-lysyl-cytidine synthase</fullName>
    </alternativeName>
    <alternativeName>
        <fullName evidence="8">tRNA(Ile)-lysidine synthetase</fullName>
    </alternativeName>
</protein>
<evidence type="ECO:0000313" key="11">
    <source>
        <dbReference type="Proteomes" id="UP000190188"/>
    </source>
</evidence>
<comment type="catalytic activity">
    <reaction evidence="7 8">
        <text>cytidine(34) in tRNA(Ile2) + L-lysine + ATP = lysidine(34) in tRNA(Ile2) + AMP + diphosphate + H(+)</text>
        <dbReference type="Rhea" id="RHEA:43744"/>
        <dbReference type="Rhea" id="RHEA-COMP:10625"/>
        <dbReference type="Rhea" id="RHEA-COMP:10670"/>
        <dbReference type="ChEBI" id="CHEBI:15378"/>
        <dbReference type="ChEBI" id="CHEBI:30616"/>
        <dbReference type="ChEBI" id="CHEBI:32551"/>
        <dbReference type="ChEBI" id="CHEBI:33019"/>
        <dbReference type="ChEBI" id="CHEBI:82748"/>
        <dbReference type="ChEBI" id="CHEBI:83665"/>
        <dbReference type="ChEBI" id="CHEBI:456215"/>
        <dbReference type="EC" id="6.3.4.19"/>
    </reaction>
</comment>
<dbReference type="EMBL" id="MSZX01000021">
    <property type="protein sequence ID" value="OPA73220.1"/>
    <property type="molecule type" value="Genomic_DNA"/>
</dbReference>
<dbReference type="Pfam" id="PF11734">
    <property type="entry name" value="TilS_C"/>
    <property type="match status" value="1"/>
</dbReference>
<dbReference type="HAMAP" id="MF_01161">
    <property type="entry name" value="tRNA_Ile_lys_synt"/>
    <property type="match status" value="1"/>
</dbReference>
<dbReference type="GO" id="GO:0005737">
    <property type="term" value="C:cytoplasm"/>
    <property type="evidence" value="ECO:0007669"/>
    <property type="project" value="UniProtKB-SubCell"/>
</dbReference>
<name>A0A1T2X013_9BACL</name>
<evidence type="ECO:0000256" key="1">
    <source>
        <dbReference type="ARBA" id="ARBA00004496"/>
    </source>
</evidence>
<dbReference type="PANTHER" id="PTHR43033:SF1">
    <property type="entry name" value="TRNA(ILE)-LYSIDINE SYNTHASE-RELATED"/>
    <property type="match status" value="1"/>
</dbReference>
<comment type="similarity">
    <text evidence="8">Belongs to the tRNA(Ile)-lysidine synthase family.</text>
</comment>
<feature type="binding site" evidence="8">
    <location>
        <begin position="29"/>
        <end position="34"/>
    </location>
    <ligand>
        <name>ATP</name>
        <dbReference type="ChEBI" id="CHEBI:30616"/>
    </ligand>
</feature>
<keyword evidence="4 8" id="KW-0819">tRNA processing</keyword>
<dbReference type="InterPro" id="IPR012094">
    <property type="entry name" value="tRNA_Ile_lys_synt"/>
</dbReference>
<dbReference type="PANTHER" id="PTHR43033">
    <property type="entry name" value="TRNA(ILE)-LYSIDINE SYNTHASE-RELATED"/>
    <property type="match status" value="1"/>
</dbReference>
<dbReference type="CDD" id="cd01992">
    <property type="entry name" value="TilS_N"/>
    <property type="match status" value="1"/>
</dbReference>
<dbReference type="NCBIfam" id="TIGR02432">
    <property type="entry name" value="lysidine_TilS_N"/>
    <property type="match status" value="1"/>
</dbReference>
<evidence type="ECO:0000256" key="5">
    <source>
        <dbReference type="ARBA" id="ARBA00022741"/>
    </source>
</evidence>
<evidence type="ECO:0000256" key="8">
    <source>
        <dbReference type="HAMAP-Rule" id="MF_01161"/>
    </source>
</evidence>
<comment type="subcellular location">
    <subcellularLocation>
        <location evidence="1 8">Cytoplasm</location>
    </subcellularLocation>
</comment>
<evidence type="ECO:0000259" key="9">
    <source>
        <dbReference type="SMART" id="SM00977"/>
    </source>
</evidence>
<dbReference type="OrthoDB" id="9807403at2"/>
<reference evidence="10 11" key="1">
    <citation type="submission" date="2017-01" db="EMBL/GenBank/DDBJ databases">
        <title>Genome analysis of Paenibacillus selenitrireducens ES3-24.</title>
        <authorList>
            <person name="Xu D."/>
            <person name="Yao R."/>
            <person name="Zheng S."/>
        </authorList>
    </citation>
    <scope>NUCLEOTIDE SEQUENCE [LARGE SCALE GENOMIC DNA]</scope>
    <source>
        <strain evidence="10 11">ES3-24</strain>
    </source>
</reference>
<dbReference type="SUPFAM" id="SSF52402">
    <property type="entry name" value="Adenine nucleotide alpha hydrolases-like"/>
    <property type="match status" value="1"/>
</dbReference>
<comment type="domain">
    <text evidence="8">The N-terminal region contains the highly conserved SGGXDS motif, predicted to be a P-loop motif involved in ATP binding.</text>
</comment>
<dbReference type="SUPFAM" id="SSF56037">
    <property type="entry name" value="PheT/TilS domain"/>
    <property type="match status" value="1"/>
</dbReference>
<accession>A0A1T2X013</accession>
<dbReference type="SUPFAM" id="SSF82829">
    <property type="entry name" value="MesJ substrate recognition domain-like"/>
    <property type="match status" value="1"/>
</dbReference>
<keyword evidence="2 8" id="KW-0963">Cytoplasm</keyword>
<dbReference type="Gene3D" id="3.30.465.60">
    <property type="match status" value="1"/>
</dbReference>
<comment type="caution">
    <text evidence="10">The sequence shown here is derived from an EMBL/GenBank/DDBJ whole genome shotgun (WGS) entry which is preliminary data.</text>
</comment>
<dbReference type="AlphaFoldDB" id="A0A1T2X013"/>
<dbReference type="Gene3D" id="3.40.50.620">
    <property type="entry name" value="HUPs"/>
    <property type="match status" value="1"/>
</dbReference>
<dbReference type="InterPro" id="IPR011063">
    <property type="entry name" value="TilS/TtcA_N"/>
</dbReference>
<keyword evidence="3 8" id="KW-0436">Ligase</keyword>
<dbReference type="InterPro" id="IPR012796">
    <property type="entry name" value="Lysidine-tRNA-synth_C"/>
</dbReference>
<dbReference type="GO" id="GO:0032267">
    <property type="term" value="F:tRNA(Ile)-lysidine synthase activity"/>
    <property type="evidence" value="ECO:0007669"/>
    <property type="project" value="UniProtKB-EC"/>
</dbReference>
<dbReference type="InterPro" id="IPR014729">
    <property type="entry name" value="Rossmann-like_a/b/a_fold"/>
</dbReference>
<dbReference type="NCBIfam" id="TIGR02433">
    <property type="entry name" value="lysidine_TilS_C"/>
    <property type="match status" value="1"/>
</dbReference>
<keyword evidence="5 8" id="KW-0547">Nucleotide-binding</keyword>
<proteinExistence type="inferred from homology"/>
<feature type="domain" description="Lysidine-tRNA(Ile) synthetase C-terminal" evidence="9">
    <location>
        <begin position="400"/>
        <end position="473"/>
    </location>
</feature>
<dbReference type="SMART" id="SM00977">
    <property type="entry name" value="TilS_C"/>
    <property type="match status" value="1"/>
</dbReference>
<dbReference type="Proteomes" id="UP000190188">
    <property type="component" value="Unassembled WGS sequence"/>
</dbReference>
<gene>
    <name evidence="8" type="primary">tilS</name>
    <name evidence="10" type="ORF">BVG16_29955</name>
</gene>
<dbReference type="GO" id="GO:0005524">
    <property type="term" value="F:ATP binding"/>
    <property type="evidence" value="ECO:0007669"/>
    <property type="project" value="UniProtKB-UniRule"/>
</dbReference>
<dbReference type="GO" id="GO:0006400">
    <property type="term" value="P:tRNA modification"/>
    <property type="evidence" value="ECO:0007669"/>
    <property type="project" value="UniProtKB-UniRule"/>
</dbReference>
<organism evidence="10 11">
    <name type="scientific">Paenibacillus selenitireducens</name>
    <dbReference type="NCBI Taxonomy" id="1324314"/>
    <lineage>
        <taxon>Bacteria</taxon>
        <taxon>Bacillati</taxon>
        <taxon>Bacillota</taxon>
        <taxon>Bacilli</taxon>
        <taxon>Bacillales</taxon>
        <taxon>Paenibacillaceae</taxon>
        <taxon>Paenibacillus</taxon>
    </lineage>
</organism>
<dbReference type="EC" id="6.3.4.19" evidence="8"/>
<evidence type="ECO:0000256" key="4">
    <source>
        <dbReference type="ARBA" id="ARBA00022694"/>
    </source>
</evidence>
<evidence type="ECO:0000256" key="7">
    <source>
        <dbReference type="ARBA" id="ARBA00048539"/>
    </source>
</evidence>
<keyword evidence="6 8" id="KW-0067">ATP-binding</keyword>
<dbReference type="STRING" id="1324314.BVG16_29955"/>
<keyword evidence="11" id="KW-1185">Reference proteome</keyword>
<evidence type="ECO:0000256" key="2">
    <source>
        <dbReference type="ARBA" id="ARBA00022490"/>
    </source>
</evidence>
<comment type="function">
    <text evidence="8">Ligates lysine onto the cytidine present at position 34 of the AUA codon-specific tRNA(Ile) that contains the anticodon CAU, in an ATP-dependent manner. Cytidine is converted to lysidine, thus changing the amino acid specificity of the tRNA from methionine to isoleucine.</text>
</comment>
<dbReference type="Pfam" id="PF01171">
    <property type="entry name" value="ATP_bind_3"/>
    <property type="match status" value="1"/>
</dbReference>
<evidence type="ECO:0000256" key="3">
    <source>
        <dbReference type="ARBA" id="ARBA00022598"/>
    </source>
</evidence>